<proteinExistence type="predicted"/>
<name>A0A1H6LA12_9RHOB</name>
<dbReference type="RefSeq" id="WP_090846419.1">
    <property type="nucleotide sequence ID" value="NZ_FNXG01000002.1"/>
</dbReference>
<evidence type="ECO:0000313" key="4">
    <source>
        <dbReference type="Proteomes" id="UP000199125"/>
    </source>
</evidence>
<evidence type="ECO:0000256" key="2">
    <source>
        <dbReference type="SAM" id="Phobius"/>
    </source>
</evidence>
<gene>
    <name evidence="3" type="ORF">SAMN04488075_1216</name>
</gene>
<evidence type="ECO:0000256" key="1">
    <source>
        <dbReference type="SAM" id="MobiDB-lite"/>
    </source>
</evidence>
<feature type="transmembrane region" description="Helical" evidence="2">
    <location>
        <begin position="15"/>
        <end position="36"/>
    </location>
</feature>
<sequence length="154" mass="16611">MTEGNTRAWARGQGWASWALAALAAGAVVAGLAIAGGPSHARKERRDDTRSAELSQLSSHISCLVGDTGPRELPSDFGPTEGCPGPVPLTDRHSGKDYRIEWIGDGKYRLCADYELPPRDGQRPYWGSDRRDGDCLIYSLPVPRSLQPAPQPGD</sequence>
<organism evidence="3 4">
    <name type="scientific">Paracoccus alkenifer</name>
    <dbReference type="NCBI Taxonomy" id="65735"/>
    <lineage>
        <taxon>Bacteria</taxon>
        <taxon>Pseudomonadati</taxon>
        <taxon>Pseudomonadota</taxon>
        <taxon>Alphaproteobacteria</taxon>
        <taxon>Rhodobacterales</taxon>
        <taxon>Paracoccaceae</taxon>
        <taxon>Paracoccus</taxon>
    </lineage>
</organism>
<keyword evidence="2" id="KW-0472">Membrane</keyword>
<feature type="region of interest" description="Disordered" evidence="1">
    <location>
        <begin position="65"/>
        <end position="91"/>
    </location>
</feature>
<accession>A0A1H6LA12</accession>
<evidence type="ECO:0000313" key="3">
    <source>
        <dbReference type="EMBL" id="SEH81377.1"/>
    </source>
</evidence>
<keyword evidence="2" id="KW-1133">Transmembrane helix</keyword>
<dbReference type="AlphaFoldDB" id="A0A1H6LA12"/>
<keyword evidence="2" id="KW-0812">Transmembrane</keyword>
<dbReference type="EMBL" id="FNXG01000002">
    <property type="protein sequence ID" value="SEH81377.1"/>
    <property type="molecule type" value="Genomic_DNA"/>
</dbReference>
<dbReference type="OrthoDB" id="7847741at2"/>
<reference evidence="4" key="1">
    <citation type="submission" date="2016-10" db="EMBL/GenBank/DDBJ databases">
        <authorList>
            <person name="Varghese N."/>
            <person name="Submissions S."/>
        </authorList>
    </citation>
    <scope>NUCLEOTIDE SEQUENCE [LARGE SCALE GENOMIC DNA]</scope>
    <source>
        <strain evidence="4">DSM 11593</strain>
    </source>
</reference>
<dbReference type="Proteomes" id="UP000199125">
    <property type="component" value="Unassembled WGS sequence"/>
</dbReference>
<protein>
    <submittedName>
        <fullName evidence="3">Uncharacterized protein</fullName>
    </submittedName>
</protein>
<keyword evidence="4" id="KW-1185">Reference proteome</keyword>